<feature type="domain" description="Fe-S hydro-lyase tartrate dehydratase beta-type catalytic" evidence="3">
    <location>
        <begin position="7"/>
        <end position="175"/>
    </location>
</feature>
<dbReference type="GO" id="GO:0016836">
    <property type="term" value="F:hydro-lyase activity"/>
    <property type="evidence" value="ECO:0007669"/>
    <property type="project" value="InterPro"/>
</dbReference>
<dbReference type="PANTHER" id="PTHR43351">
    <property type="entry name" value="L(+)-TARTRATE DEHYDRATASE SUBUNIT BETA"/>
    <property type="match status" value="1"/>
</dbReference>
<protein>
    <submittedName>
        <fullName evidence="4">Fumarate hydratase</fullName>
    </submittedName>
</protein>
<dbReference type="STRING" id="888061.AXF15_04095"/>
<dbReference type="RefSeq" id="WP_066603670.1">
    <property type="nucleotide sequence ID" value="NZ_CP014230.1"/>
</dbReference>
<evidence type="ECO:0000313" key="5">
    <source>
        <dbReference type="Proteomes" id="UP000063964"/>
    </source>
</evidence>
<gene>
    <name evidence="4" type="ORF">AXF15_04095</name>
</gene>
<evidence type="ECO:0000313" key="4">
    <source>
        <dbReference type="EMBL" id="AMD92370.1"/>
    </source>
</evidence>
<dbReference type="NCBIfam" id="TIGR00723">
    <property type="entry name" value="ttdB_fumA_fumB"/>
    <property type="match status" value="1"/>
</dbReference>
<dbReference type="Gene3D" id="3.20.130.10">
    <property type="entry name" value="Fe-S hydro-lyase, tartrate dehydratase beta-type, catalytic domain"/>
    <property type="match status" value="1"/>
</dbReference>
<keyword evidence="5" id="KW-1185">Reference proteome</keyword>
<evidence type="ECO:0000256" key="2">
    <source>
        <dbReference type="ARBA" id="ARBA00023239"/>
    </source>
</evidence>
<dbReference type="OrthoDB" id="9798978at2"/>
<dbReference type="NCBIfam" id="NF005310">
    <property type="entry name" value="PRK06842.1"/>
    <property type="match status" value="1"/>
</dbReference>
<reference evidence="5" key="1">
    <citation type="submission" date="2016-02" db="EMBL/GenBank/DDBJ databases">
        <authorList>
            <person name="Holder M.E."/>
            <person name="Ajami N.J."/>
            <person name="Petrosino J.F."/>
        </authorList>
    </citation>
    <scope>NUCLEOTIDE SEQUENCE [LARGE SCALE GENOMIC DNA]</scope>
    <source>
        <strain evidence="5">DSM 12838</strain>
    </source>
</reference>
<evidence type="ECO:0000259" key="3">
    <source>
        <dbReference type="Pfam" id="PF05683"/>
    </source>
</evidence>
<proteinExistence type="inferred from homology"/>
<organism evidence="4 5">
    <name type="scientific">Desulfomicrobium orale DSM 12838</name>
    <dbReference type="NCBI Taxonomy" id="888061"/>
    <lineage>
        <taxon>Bacteria</taxon>
        <taxon>Pseudomonadati</taxon>
        <taxon>Thermodesulfobacteriota</taxon>
        <taxon>Desulfovibrionia</taxon>
        <taxon>Desulfovibrionales</taxon>
        <taxon>Desulfomicrobiaceae</taxon>
        <taxon>Desulfomicrobium</taxon>
    </lineage>
</organism>
<dbReference type="Proteomes" id="UP000063964">
    <property type="component" value="Chromosome"/>
</dbReference>
<comment type="similarity">
    <text evidence="1">Belongs to the class-I fumarase family.</text>
</comment>
<dbReference type="PANTHER" id="PTHR43351:SF2">
    <property type="entry name" value="L(+)-TARTRATE DEHYDRATASE SUBUNIT BETA-RELATED"/>
    <property type="match status" value="1"/>
</dbReference>
<dbReference type="KEGG" id="doa:AXF15_04095"/>
<accession>A0A0X8JP76</accession>
<dbReference type="SUPFAM" id="SSF117457">
    <property type="entry name" value="FumA C-terminal domain-like"/>
    <property type="match status" value="1"/>
</dbReference>
<dbReference type="AlphaFoldDB" id="A0A0X8JP76"/>
<evidence type="ECO:0000256" key="1">
    <source>
        <dbReference type="ARBA" id="ARBA00008876"/>
    </source>
</evidence>
<keyword evidence="2" id="KW-0456">Lyase</keyword>
<dbReference type="EMBL" id="CP014230">
    <property type="protein sequence ID" value="AMD92370.1"/>
    <property type="molecule type" value="Genomic_DNA"/>
</dbReference>
<dbReference type="InterPro" id="IPR036660">
    <property type="entry name" value="Fe-S_hydroAse_TtdB_cat_sf"/>
</dbReference>
<name>A0A0X8JP76_9BACT</name>
<dbReference type="InterPro" id="IPR004647">
    <property type="entry name" value="Fe-S_hydro-lyase_TtdB-typ_cat"/>
</dbReference>
<dbReference type="Pfam" id="PF05683">
    <property type="entry name" value="Fumerase_C"/>
    <property type="match status" value="1"/>
</dbReference>
<sequence length="185" mass="19922">MAEHSFNTPLRDEDIVQLRAGDVVRLTGTIYTARDAAHKRLCDLLDKDEALPFDLKGSVIYYVGPSPAPPGRPIGSAGPTTSYRMDSYAPRLHALGCKASVGKGRRNDAVRQALKDHKAVYFGATGGAGALLSKCITSARVIAFEELGPEAVRELTVEDFPLLVINDCYGGELYVQSDRVAVGLE</sequence>